<evidence type="ECO:0000256" key="10">
    <source>
        <dbReference type="RuleBase" id="RU367050"/>
    </source>
</evidence>
<organism evidence="12 13">
    <name type="scientific">Tenggerimyces flavus</name>
    <dbReference type="NCBI Taxonomy" id="1708749"/>
    <lineage>
        <taxon>Bacteria</taxon>
        <taxon>Bacillati</taxon>
        <taxon>Actinomycetota</taxon>
        <taxon>Actinomycetes</taxon>
        <taxon>Propionibacteriales</taxon>
        <taxon>Nocardioidaceae</taxon>
        <taxon>Tenggerimyces</taxon>
    </lineage>
</organism>
<feature type="transmembrane region" description="Helical" evidence="9">
    <location>
        <begin position="31"/>
        <end position="50"/>
    </location>
</feature>
<keyword evidence="4 10" id="KW-1003">Cell membrane</keyword>
<keyword evidence="7 9" id="KW-1133">Transmembrane helix</keyword>
<evidence type="ECO:0000313" key="13">
    <source>
        <dbReference type="Proteomes" id="UP001595699"/>
    </source>
</evidence>
<evidence type="ECO:0000256" key="3">
    <source>
        <dbReference type="ARBA" id="ARBA00022448"/>
    </source>
</evidence>
<evidence type="ECO:0000256" key="9">
    <source>
        <dbReference type="RuleBase" id="RU363032"/>
    </source>
</evidence>
<evidence type="ECO:0000259" key="11">
    <source>
        <dbReference type="PROSITE" id="PS50928"/>
    </source>
</evidence>
<evidence type="ECO:0000256" key="4">
    <source>
        <dbReference type="ARBA" id="ARBA00022475"/>
    </source>
</evidence>
<evidence type="ECO:0000256" key="1">
    <source>
        <dbReference type="ARBA" id="ARBA00004651"/>
    </source>
</evidence>
<dbReference type="EMBL" id="JBHRZH010000023">
    <property type="protein sequence ID" value="MFC3764147.1"/>
    <property type="molecule type" value="Genomic_DNA"/>
</dbReference>
<dbReference type="PANTHER" id="PTHR47314">
    <property type="entry name" value="MALTOSE/MALTODEXTRIN TRANSPORT SYSTEM PERMEASE PROTEIN MALF"/>
    <property type="match status" value="1"/>
</dbReference>
<feature type="transmembrane region" description="Helical" evidence="9">
    <location>
        <begin position="389"/>
        <end position="412"/>
    </location>
</feature>
<dbReference type="PANTHER" id="PTHR47314:SF1">
    <property type="entry name" value="MALTOSE_MALTODEXTRIN TRANSPORT SYSTEM PERMEASE PROTEIN MALF"/>
    <property type="match status" value="1"/>
</dbReference>
<feature type="transmembrane region" description="Helical" evidence="9">
    <location>
        <begin position="460"/>
        <end position="482"/>
    </location>
</feature>
<dbReference type="Pfam" id="PF16296">
    <property type="entry name" value="TM_PBP2_N"/>
    <property type="match status" value="1"/>
</dbReference>
<dbReference type="Gene3D" id="1.10.3720.10">
    <property type="entry name" value="MetI-like"/>
    <property type="match status" value="1"/>
</dbReference>
<dbReference type="PROSITE" id="PS50928">
    <property type="entry name" value="ABC_TM1"/>
    <property type="match status" value="1"/>
</dbReference>
<evidence type="ECO:0000256" key="5">
    <source>
        <dbReference type="ARBA" id="ARBA00022597"/>
    </source>
</evidence>
<keyword evidence="8 9" id="KW-0472">Membrane</keyword>
<comment type="similarity">
    <text evidence="2 10">Belongs to the binding-protein-dependent transport system permease family. MalFG subfamily.</text>
</comment>
<dbReference type="RefSeq" id="WP_205114811.1">
    <property type="nucleotide sequence ID" value="NZ_JAFBCM010000001.1"/>
</dbReference>
<reference evidence="13" key="1">
    <citation type="journal article" date="2019" name="Int. J. Syst. Evol. Microbiol.">
        <title>The Global Catalogue of Microorganisms (GCM) 10K type strain sequencing project: providing services to taxonomists for standard genome sequencing and annotation.</title>
        <authorList>
            <consortium name="The Broad Institute Genomics Platform"/>
            <consortium name="The Broad Institute Genome Sequencing Center for Infectious Disease"/>
            <person name="Wu L."/>
            <person name="Ma J."/>
        </authorList>
    </citation>
    <scope>NUCLEOTIDE SEQUENCE [LARGE SCALE GENOMIC DNA]</scope>
    <source>
        <strain evidence="13">CGMCC 4.7241</strain>
    </source>
</reference>
<name>A0ABV7YGJ9_9ACTN</name>
<keyword evidence="3 9" id="KW-0813">Transport</keyword>
<feature type="transmembrane region" description="Helical" evidence="9">
    <location>
        <begin position="346"/>
        <end position="368"/>
    </location>
</feature>
<dbReference type="Pfam" id="PF00528">
    <property type="entry name" value="BPD_transp_1"/>
    <property type="match status" value="1"/>
</dbReference>
<evidence type="ECO:0000256" key="2">
    <source>
        <dbReference type="ARBA" id="ARBA00009047"/>
    </source>
</evidence>
<gene>
    <name evidence="12" type="primary">malF</name>
    <name evidence="12" type="ORF">ACFOUW_25155</name>
</gene>
<dbReference type="NCBIfam" id="NF008232">
    <property type="entry name" value="PRK10999.1"/>
    <property type="match status" value="1"/>
</dbReference>
<feature type="transmembrane region" description="Helical" evidence="9">
    <location>
        <begin position="260"/>
        <end position="284"/>
    </location>
</feature>
<feature type="transmembrane region" description="Helical" evidence="9">
    <location>
        <begin position="59"/>
        <end position="83"/>
    </location>
</feature>
<dbReference type="Gene3D" id="3.10.650.10">
    <property type="entry name" value="MalF N-terminal region-like"/>
    <property type="match status" value="1"/>
</dbReference>
<comment type="function">
    <text evidence="10">Part of the ABC transporter complex MalEFGK involved in maltose/maltodextrin import. Probably responsible for the translocation of the substrate across the membrane.</text>
</comment>
<feature type="transmembrane region" description="Helical" evidence="9">
    <location>
        <begin position="296"/>
        <end position="316"/>
    </location>
</feature>
<keyword evidence="5 10" id="KW-0762">Sugar transport</keyword>
<evidence type="ECO:0000313" key="12">
    <source>
        <dbReference type="EMBL" id="MFC3764147.1"/>
    </source>
</evidence>
<keyword evidence="6 9" id="KW-0812">Transmembrane</keyword>
<dbReference type="SUPFAM" id="SSF160964">
    <property type="entry name" value="MalF N-terminal region-like"/>
    <property type="match status" value="1"/>
</dbReference>
<evidence type="ECO:0000256" key="6">
    <source>
        <dbReference type="ARBA" id="ARBA00022692"/>
    </source>
</evidence>
<sequence length="493" mass="53663">MKVGLIVKVVLLGLLDALVISALPGLVSNEHWALLVGTVLATAVLNYLYLSRRRIPAKFLVPSTVLLAVFLVYPVLYTVFVAFTNYSTGHILSKEQAVERILASGVAPVEGGPTYKLRILLGQDDDVAFLLTDENGKQHIGNDEGLTSTDQGLHPYRQLNLKEAQQYDTEVNLLSVPTDDGEIKAETFTRAKLYKRTRSHEGSNDTITDTTTGLTYRAVRGSYVSDSGERLTPGWRVPVGADNFQRIFTNEAIRGPFLKIFAWTCGFAVISVLVSFAVGLLLALVLGDKRMRGQKIYRALLIIPFALPSFITALIWKGMFNNSFGLINNLLHADIPWLLDPTLAKVAVLIVNVWLGFPYWFVVTTGALQAIPPELKEAARVDGASEVRVFGRITLPLLLAMTVPLFILSFAFNFNNFNVIYLITGGGPPMVGAQTPAGHTDLLITYTYRLAFGGAGTSDYGLASAISLVIFVLVAIVSFAGFRSARCGDGALS</sequence>
<dbReference type="Proteomes" id="UP001595699">
    <property type="component" value="Unassembled WGS sequence"/>
</dbReference>
<dbReference type="InterPro" id="IPR000515">
    <property type="entry name" value="MetI-like"/>
</dbReference>
<accession>A0ABV7YGJ9</accession>
<dbReference type="CDD" id="cd06261">
    <property type="entry name" value="TM_PBP2"/>
    <property type="match status" value="1"/>
</dbReference>
<dbReference type="InterPro" id="IPR032550">
    <property type="entry name" value="TM_PBP2_N"/>
</dbReference>
<keyword evidence="13" id="KW-1185">Reference proteome</keyword>
<proteinExistence type="inferred from homology"/>
<comment type="caution">
    <text evidence="12">The sequence shown here is derived from an EMBL/GenBank/DDBJ whole genome shotgun (WGS) entry which is preliminary data.</text>
</comment>
<feature type="domain" description="ABC transmembrane type-1" evidence="11">
    <location>
        <begin position="261"/>
        <end position="481"/>
    </location>
</feature>
<dbReference type="InterPro" id="IPR035906">
    <property type="entry name" value="MetI-like_sf"/>
</dbReference>
<dbReference type="Gene3D" id="1.20.58.370">
    <property type="entry name" value="MalF N-terminal region-like"/>
    <property type="match status" value="1"/>
</dbReference>
<dbReference type="SUPFAM" id="SSF161098">
    <property type="entry name" value="MetI-like"/>
    <property type="match status" value="1"/>
</dbReference>
<comment type="subcellular location">
    <subcellularLocation>
        <location evidence="1 9">Cell membrane</location>
        <topology evidence="1 9">Multi-pass membrane protein</topology>
    </subcellularLocation>
</comment>
<dbReference type="InterPro" id="IPR035277">
    <property type="entry name" value="MalF_N"/>
</dbReference>
<evidence type="ECO:0000256" key="8">
    <source>
        <dbReference type="ARBA" id="ARBA00023136"/>
    </source>
</evidence>
<evidence type="ECO:0000256" key="7">
    <source>
        <dbReference type="ARBA" id="ARBA00022989"/>
    </source>
</evidence>
<protein>
    <recommendedName>
        <fullName evidence="10">Maltose/maltodextrin transport system permease protein</fullName>
    </recommendedName>
</protein>